<gene>
    <name evidence="1" type="ORF">ANE_LOCUS20472</name>
</gene>
<dbReference type="EMBL" id="CABITT030000007">
    <property type="protein sequence ID" value="VVB10028.1"/>
    <property type="molecule type" value="Genomic_DNA"/>
</dbReference>
<dbReference type="PANTHER" id="PTHR43139">
    <property type="entry name" value="SI:DKEY-122A22.2"/>
    <property type="match status" value="1"/>
</dbReference>
<accession>A0A565C8R8</accession>
<dbReference type="OrthoDB" id="6431331at2759"/>
<evidence type="ECO:0000313" key="2">
    <source>
        <dbReference type="Proteomes" id="UP000489600"/>
    </source>
</evidence>
<keyword evidence="2" id="KW-1185">Reference proteome</keyword>
<proteinExistence type="predicted"/>
<dbReference type="InterPro" id="IPR052370">
    <property type="entry name" value="Meta-cleavage_hydrolase"/>
</dbReference>
<dbReference type="Proteomes" id="UP000489600">
    <property type="component" value="Unassembled WGS sequence"/>
</dbReference>
<dbReference type="SUPFAM" id="SSF53474">
    <property type="entry name" value="alpha/beta-Hydrolases"/>
    <property type="match status" value="1"/>
</dbReference>
<dbReference type="AlphaFoldDB" id="A0A565C8R8"/>
<dbReference type="Gene3D" id="3.40.50.1820">
    <property type="entry name" value="alpha/beta hydrolase"/>
    <property type="match status" value="1"/>
</dbReference>
<evidence type="ECO:0008006" key="3">
    <source>
        <dbReference type="Google" id="ProtNLM"/>
    </source>
</evidence>
<evidence type="ECO:0000313" key="1">
    <source>
        <dbReference type="EMBL" id="VVB10028.1"/>
    </source>
</evidence>
<sequence length="84" mass="9627">MAELMEALIISKDTTTTFPSFPQRVHLLWGENDRFFNLEFAKDLRVKLGEMTGLDSIENGGHLVHLEKPLVYNKILNKFLASVH</sequence>
<reference evidence="1" key="1">
    <citation type="submission" date="2019-07" db="EMBL/GenBank/DDBJ databases">
        <authorList>
            <person name="Dittberner H."/>
        </authorList>
    </citation>
    <scope>NUCLEOTIDE SEQUENCE [LARGE SCALE GENOMIC DNA]</scope>
</reference>
<protein>
    <recommendedName>
        <fullName evidence="3">AB hydrolase-1 domain-containing protein</fullName>
    </recommendedName>
</protein>
<dbReference type="InterPro" id="IPR029058">
    <property type="entry name" value="AB_hydrolase_fold"/>
</dbReference>
<comment type="caution">
    <text evidence="1">The sequence shown here is derived from an EMBL/GenBank/DDBJ whole genome shotgun (WGS) entry which is preliminary data.</text>
</comment>
<dbReference type="PANTHER" id="PTHR43139:SF61">
    <property type="entry name" value="ALPHA_BETA-HYDROLASES SUPERFAMILY PROTEIN"/>
    <property type="match status" value="1"/>
</dbReference>
<organism evidence="1 2">
    <name type="scientific">Arabis nemorensis</name>
    <dbReference type="NCBI Taxonomy" id="586526"/>
    <lineage>
        <taxon>Eukaryota</taxon>
        <taxon>Viridiplantae</taxon>
        <taxon>Streptophyta</taxon>
        <taxon>Embryophyta</taxon>
        <taxon>Tracheophyta</taxon>
        <taxon>Spermatophyta</taxon>
        <taxon>Magnoliopsida</taxon>
        <taxon>eudicotyledons</taxon>
        <taxon>Gunneridae</taxon>
        <taxon>Pentapetalae</taxon>
        <taxon>rosids</taxon>
        <taxon>malvids</taxon>
        <taxon>Brassicales</taxon>
        <taxon>Brassicaceae</taxon>
        <taxon>Arabideae</taxon>
        <taxon>Arabis</taxon>
    </lineage>
</organism>
<name>A0A565C8R8_9BRAS</name>